<protein>
    <submittedName>
        <fullName evidence="2">Uncharacterized protein</fullName>
    </submittedName>
</protein>
<dbReference type="EnsemblMetazoa" id="XM_022801596">
    <property type="protein sequence ID" value="XP_022657331"/>
    <property type="gene ID" value="LOC111248733"/>
</dbReference>
<feature type="compositionally biased region" description="Basic and acidic residues" evidence="1">
    <location>
        <begin position="101"/>
        <end position="110"/>
    </location>
</feature>
<sequence length="318" mass="35386">MGDPVTPIPKGDLRLLRREALTMPITNETSASAVHDILQELHDDSTESINEHQSPPPSSARDVKKPTPRKGTFGMASPDRQRTTPSPPTPTPRLFSSAVRSIRDDADYEKGASATRVPPVRPAGTLSGLYGHHEDDEDEQYEVKEEITQQSREPGSKRKIRFEEQSSRDEGEQKKQEAILEELVGNESQQQAAKESAKDSGGQEVTGRSTPKVKQGFRLRFGGKRQQVDTQEHQQLDEAADDSDPPNKADQQPQEAADGVGKSGQDIDGEKALDQKVCFSYRSECLRGSRGFLSQGWKKIGENYQKRTWKKNPRAKKI</sequence>
<proteinExistence type="predicted"/>
<feature type="compositionally biased region" description="Basic and acidic residues" evidence="1">
    <location>
        <begin position="226"/>
        <end position="236"/>
    </location>
</feature>
<dbReference type="RefSeq" id="XP_022657331.1">
    <property type="nucleotide sequence ID" value="XM_022801596.1"/>
</dbReference>
<evidence type="ECO:0000313" key="3">
    <source>
        <dbReference type="Proteomes" id="UP000594260"/>
    </source>
</evidence>
<keyword evidence="3" id="KW-1185">Reference proteome</keyword>
<dbReference type="AlphaFoldDB" id="A0A7M7JUI4"/>
<dbReference type="KEGG" id="vde:111248733"/>
<dbReference type="InParanoid" id="A0A7M7JUI4"/>
<evidence type="ECO:0000313" key="2">
    <source>
        <dbReference type="EnsemblMetazoa" id="XP_022657331"/>
    </source>
</evidence>
<dbReference type="Proteomes" id="UP000594260">
    <property type="component" value="Unplaced"/>
</dbReference>
<feature type="compositionally biased region" description="Basic and acidic residues" evidence="1">
    <location>
        <begin position="161"/>
        <end position="178"/>
    </location>
</feature>
<dbReference type="GeneID" id="111248733"/>
<evidence type="ECO:0000256" key="1">
    <source>
        <dbReference type="SAM" id="MobiDB-lite"/>
    </source>
</evidence>
<accession>A0A7M7JUI4</accession>
<name>A0A7M7JUI4_VARDE</name>
<feature type="region of interest" description="Disordered" evidence="1">
    <location>
        <begin position="24"/>
        <end position="268"/>
    </location>
</feature>
<organism evidence="2 3">
    <name type="scientific">Varroa destructor</name>
    <name type="common">Honeybee mite</name>
    <dbReference type="NCBI Taxonomy" id="109461"/>
    <lineage>
        <taxon>Eukaryota</taxon>
        <taxon>Metazoa</taxon>
        <taxon>Ecdysozoa</taxon>
        <taxon>Arthropoda</taxon>
        <taxon>Chelicerata</taxon>
        <taxon>Arachnida</taxon>
        <taxon>Acari</taxon>
        <taxon>Parasitiformes</taxon>
        <taxon>Mesostigmata</taxon>
        <taxon>Gamasina</taxon>
        <taxon>Dermanyssoidea</taxon>
        <taxon>Varroidae</taxon>
        <taxon>Varroa</taxon>
    </lineage>
</organism>
<reference evidence="2" key="1">
    <citation type="submission" date="2021-01" db="UniProtKB">
        <authorList>
            <consortium name="EnsemblMetazoa"/>
        </authorList>
    </citation>
    <scope>IDENTIFICATION</scope>
</reference>